<feature type="domain" description="Phosphoribosyltransferase" evidence="1">
    <location>
        <begin position="6"/>
        <end position="164"/>
    </location>
</feature>
<keyword evidence="3" id="KW-1185">Reference proteome</keyword>
<dbReference type="OrthoDB" id="9810066at2"/>
<gene>
    <name evidence="2" type="ORF">FPZ11_02505</name>
</gene>
<dbReference type="AlphaFoldDB" id="A0A5B8M256"/>
<dbReference type="KEGG" id="huw:FPZ11_02505"/>
<keyword evidence="2" id="KW-0328">Glycosyltransferase</keyword>
<dbReference type="Gene3D" id="3.40.50.2020">
    <property type="match status" value="1"/>
</dbReference>
<dbReference type="InterPro" id="IPR029057">
    <property type="entry name" value="PRTase-like"/>
</dbReference>
<keyword evidence="2" id="KW-0808">Transferase</keyword>
<dbReference type="InterPro" id="IPR000836">
    <property type="entry name" value="PRTase_dom"/>
</dbReference>
<reference evidence="2 3" key="1">
    <citation type="submission" date="2019-07" db="EMBL/GenBank/DDBJ databases">
        <title>Full genome sequence of Humibacter sp. WJ7-1.</title>
        <authorList>
            <person name="Im W.-T."/>
        </authorList>
    </citation>
    <scope>NUCLEOTIDE SEQUENCE [LARGE SCALE GENOMIC DNA]</scope>
    <source>
        <strain evidence="2 3">WJ7-1</strain>
    </source>
</reference>
<name>A0A5B8M256_9MICO</name>
<organism evidence="2 3">
    <name type="scientific">Humibacter ginsenosidimutans</name>
    <dbReference type="NCBI Taxonomy" id="2599293"/>
    <lineage>
        <taxon>Bacteria</taxon>
        <taxon>Bacillati</taxon>
        <taxon>Actinomycetota</taxon>
        <taxon>Actinomycetes</taxon>
        <taxon>Micrococcales</taxon>
        <taxon>Microbacteriaceae</taxon>
        <taxon>Humibacter</taxon>
    </lineage>
</organism>
<evidence type="ECO:0000313" key="3">
    <source>
        <dbReference type="Proteomes" id="UP000320216"/>
    </source>
</evidence>
<dbReference type="CDD" id="cd06223">
    <property type="entry name" value="PRTases_typeI"/>
    <property type="match status" value="1"/>
</dbReference>
<dbReference type="GO" id="GO:0016757">
    <property type="term" value="F:glycosyltransferase activity"/>
    <property type="evidence" value="ECO:0007669"/>
    <property type="project" value="UniProtKB-KW"/>
</dbReference>
<evidence type="ECO:0000313" key="2">
    <source>
        <dbReference type="EMBL" id="QDZ13812.1"/>
    </source>
</evidence>
<dbReference type="Proteomes" id="UP000320216">
    <property type="component" value="Chromosome"/>
</dbReference>
<dbReference type="Gene3D" id="3.30.1310.20">
    <property type="entry name" value="PRTase-like"/>
    <property type="match status" value="1"/>
</dbReference>
<dbReference type="Pfam" id="PF00156">
    <property type="entry name" value="Pribosyltran"/>
    <property type="match status" value="1"/>
</dbReference>
<sequence length="212" mass="22923">MIFEDRADAGRRLAADCLPRRDGWHSPIVLGVPRGGVPVAHPVAQSLGARLDVILVRKLGLPRNEEVAMGAIGEGVRVLDDGMIRAMGVTADDLERIEAREQRELERRVRTYRQGRAPLSLAGRTAVIVDDGLATGATARAACAVARAEGAASVVLAVPVAPPDWEPQPGVDADEFVCVARPRGFFAIGQWYHDFTQTTDDEVRRLLTESPD</sequence>
<protein>
    <submittedName>
        <fullName evidence="2">Phosphoribosyltransferase</fullName>
    </submittedName>
</protein>
<dbReference type="RefSeq" id="WP_146318105.1">
    <property type="nucleotide sequence ID" value="NZ_CP042305.1"/>
</dbReference>
<dbReference type="EMBL" id="CP042305">
    <property type="protein sequence ID" value="QDZ13812.1"/>
    <property type="molecule type" value="Genomic_DNA"/>
</dbReference>
<evidence type="ECO:0000259" key="1">
    <source>
        <dbReference type="Pfam" id="PF00156"/>
    </source>
</evidence>
<accession>A0A5B8M256</accession>
<dbReference type="SUPFAM" id="SSF53271">
    <property type="entry name" value="PRTase-like"/>
    <property type="match status" value="1"/>
</dbReference>
<proteinExistence type="predicted"/>